<keyword evidence="2" id="KW-1185">Reference proteome</keyword>
<organism evidence="1 2">
    <name type="scientific">Pistacia atlantica</name>
    <dbReference type="NCBI Taxonomy" id="434234"/>
    <lineage>
        <taxon>Eukaryota</taxon>
        <taxon>Viridiplantae</taxon>
        <taxon>Streptophyta</taxon>
        <taxon>Embryophyta</taxon>
        <taxon>Tracheophyta</taxon>
        <taxon>Spermatophyta</taxon>
        <taxon>Magnoliopsida</taxon>
        <taxon>eudicotyledons</taxon>
        <taxon>Gunneridae</taxon>
        <taxon>Pentapetalae</taxon>
        <taxon>rosids</taxon>
        <taxon>malvids</taxon>
        <taxon>Sapindales</taxon>
        <taxon>Anacardiaceae</taxon>
        <taxon>Pistacia</taxon>
    </lineage>
</organism>
<proteinExistence type="predicted"/>
<protein>
    <submittedName>
        <fullName evidence="1">Uncharacterized protein</fullName>
    </submittedName>
</protein>
<sequence>MEIGAEESKNTQTLYEASMRGCVATLNTLIQNDPFILHKISLTAFTETPLHISALLGHVEFSKALVSQKPQLVTELDSFKRSPLHLASAEGHTEIVKELLQANKKVCLVADEEGRKFLSIWLQ</sequence>
<name>A0ACC0ZRD4_9ROSI</name>
<accession>A0ACC0ZRD4</accession>
<reference evidence="2" key="1">
    <citation type="journal article" date="2023" name="G3 (Bethesda)">
        <title>Genome assembly and association tests identify interacting loci associated with vigor, precocity, and sex in interspecific pistachio rootstocks.</title>
        <authorList>
            <person name="Palmer W."/>
            <person name="Jacygrad E."/>
            <person name="Sagayaradj S."/>
            <person name="Cavanaugh K."/>
            <person name="Han R."/>
            <person name="Bertier L."/>
            <person name="Beede B."/>
            <person name="Kafkas S."/>
            <person name="Golino D."/>
            <person name="Preece J."/>
            <person name="Michelmore R."/>
        </authorList>
    </citation>
    <scope>NUCLEOTIDE SEQUENCE [LARGE SCALE GENOMIC DNA]</scope>
</reference>
<dbReference type="Proteomes" id="UP001164250">
    <property type="component" value="Chromosome 15"/>
</dbReference>
<comment type="caution">
    <text evidence="1">The sequence shown here is derived from an EMBL/GenBank/DDBJ whole genome shotgun (WGS) entry which is preliminary data.</text>
</comment>
<evidence type="ECO:0000313" key="1">
    <source>
        <dbReference type="EMBL" id="KAJ0075327.1"/>
    </source>
</evidence>
<evidence type="ECO:0000313" key="2">
    <source>
        <dbReference type="Proteomes" id="UP001164250"/>
    </source>
</evidence>
<dbReference type="EMBL" id="CM047910">
    <property type="protein sequence ID" value="KAJ0075327.1"/>
    <property type="molecule type" value="Genomic_DNA"/>
</dbReference>
<gene>
    <name evidence="1" type="ORF">Patl1_33615</name>
</gene>